<evidence type="ECO:0000313" key="2">
    <source>
        <dbReference type="EMBL" id="TGD57494.1"/>
    </source>
</evidence>
<keyword evidence="3" id="KW-1185">Reference proteome</keyword>
<protein>
    <submittedName>
        <fullName evidence="2">DUF4255 domain-containing protein</fullName>
    </submittedName>
</protein>
<accession>A0A4Z0L8L7</accession>
<proteinExistence type="predicted"/>
<dbReference type="AlphaFoldDB" id="A0A4Z0L8L7"/>
<sequence>MDLKFVIEQLSKLVDPGETVINITNIATLNDGDDFIESKSPIILSIVNIEEDKTLKNQSVYLKNTNDHTSISKHKHPTQHLILSLLFSSYNKDLSKYLDGIGKLKNIIAYFQQNNSFYYKNDDTELIDYNTFIGKTALEKENYHRITIELVSLTMDQLNQMWSYLGSKYMPSVLYKMRLCTIQNPDTIQEKVIKKVTINLWDNDKNNSIGLLETQEIEE</sequence>
<gene>
    <name evidence="2" type="ORF">E4635_09880</name>
</gene>
<name>A0A4Z0L8L7_9FLAO</name>
<dbReference type="Proteomes" id="UP000297407">
    <property type="component" value="Unassembled WGS sequence"/>
</dbReference>
<organism evidence="2 3">
    <name type="scientific">Flavobacterium humi</name>
    <dbReference type="NCBI Taxonomy" id="2562683"/>
    <lineage>
        <taxon>Bacteria</taxon>
        <taxon>Pseudomonadati</taxon>
        <taxon>Bacteroidota</taxon>
        <taxon>Flavobacteriia</taxon>
        <taxon>Flavobacteriales</taxon>
        <taxon>Flavobacteriaceae</taxon>
        <taxon>Flavobacterium</taxon>
    </lineage>
</organism>
<dbReference type="OrthoDB" id="7560784at2"/>
<dbReference type="InterPro" id="IPR025351">
    <property type="entry name" value="Pvc16_N"/>
</dbReference>
<evidence type="ECO:0000259" key="1">
    <source>
        <dbReference type="Pfam" id="PF14065"/>
    </source>
</evidence>
<feature type="domain" description="Pvc16 N-terminal" evidence="1">
    <location>
        <begin position="23"/>
        <end position="188"/>
    </location>
</feature>
<dbReference type="RefSeq" id="WP_135526485.1">
    <property type="nucleotide sequence ID" value="NZ_SRLH01000005.1"/>
</dbReference>
<dbReference type="Pfam" id="PF14065">
    <property type="entry name" value="Pvc16_N"/>
    <property type="match status" value="1"/>
</dbReference>
<comment type="caution">
    <text evidence="2">The sequence shown here is derived from an EMBL/GenBank/DDBJ whole genome shotgun (WGS) entry which is preliminary data.</text>
</comment>
<evidence type="ECO:0000313" key="3">
    <source>
        <dbReference type="Proteomes" id="UP000297407"/>
    </source>
</evidence>
<reference evidence="2 3" key="1">
    <citation type="submission" date="2019-04" db="EMBL/GenBank/DDBJ databases">
        <title>Flavobacterium sp. strain DS2-A Genome sequencing and assembly.</title>
        <authorList>
            <person name="Kim I."/>
        </authorList>
    </citation>
    <scope>NUCLEOTIDE SEQUENCE [LARGE SCALE GENOMIC DNA]</scope>
    <source>
        <strain evidence="2 3">DS2-A</strain>
    </source>
</reference>
<dbReference type="EMBL" id="SRLH01000005">
    <property type="protein sequence ID" value="TGD57494.1"/>
    <property type="molecule type" value="Genomic_DNA"/>
</dbReference>